<keyword evidence="1 3" id="KW-0853">WD repeat</keyword>
<dbReference type="InterPro" id="IPR036322">
    <property type="entry name" value="WD40_repeat_dom_sf"/>
</dbReference>
<dbReference type="PROSITE" id="PS50005">
    <property type="entry name" value="TPR"/>
    <property type="match status" value="2"/>
</dbReference>
<dbReference type="InterPro" id="IPR020472">
    <property type="entry name" value="WD40_PAC1"/>
</dbReference>
<evidence type="ECO:0000256" key="1">
    <source>
        <dbReference type="ARBA" id="ARBA00022574"/>
    </source>
</evidence>
<dbReference type="EMBL" id="JAOWRF010000244">
    <property type="protein sequence ID" value="MCV3215142.1"/>
    <property type="molecule type" value="Genomic_DNA"/>
</dbReference>
<dbReference type="PANTHER" id="PTHR22847:SF637">
    <property type="entry name" value="WD REPEAT DOMAIN 5B"/>
    <property type="match status" value="1"/>
</dbReference>
<dbReference type="InterPro" id="IPR015943">
    <property type="entry name" value="WD40/YVTN_repeat-like_dom_sf"/>
</dbReference>
<feature type="repeat" description="WD" evidence="3">
    <location>
        <begin position="4"/>
        <end position="45"/>
    </location>
</feature>
<dbReference type="Gene3D" id="2.130.10.10">
    <property type="entry name" value="YVTN repeat-like/Quinoprotein amine dehydrogenase"/>
    <property type="match status" value="2"/>
</dbReference>
<comment type="caution">
    <text evidence="5">The sequence shown here is derived from an EMBL/GenBank/DDBJ whole genome shotgun (WGS) entry which is preliminary data.</text>
</comment>
<dbReference type="Pfam" id="PF00400">
    <property type="entry name" value="WD40"/>
    <property type="match status" value="3"/>
</dbReference>
<gene>
    <name evidence="5" type="ORF">OGM63_16755</name>
</gene>
<name>A0ABT3B1A3_9CYAN</name>
<dbReference type="SUPFAM" id="SSF48452">
    <property type="entry name" value="TPR-like"/>
    <property type="match status" value="1"/>
</dbReference>
<evidence type="ECO:0000313" key="6">
    <source>
        <dbReference type="Proteomes" id="UP001526143"/>
    </source>
</evidence>
<dbReference type="PROSITE" id="PS50294">
    <property type="entry name" value="WD_REPEATS_REGION"/>
    <property type="match status" value="3"/>
</dbReference>
<feature type="repeat" description="WD" evidence="3">
    <location>
        <begin position="46"/>
        <end position="87"/>
    </location>
</feature>
<dbReference type="SMART" id="SM00028">
    <property type="entry name" value="TPR"/>
    <property type="match status" value="2"/>
</dbReference>
<evidence type="ECO:0000256" key="3">
    <source>
        <dbReference type="PROSITE-ProRule" id="PRU00221"/>
    </source>
</evidence>
<dbReference type="InterPro" id="IPR019775">
    <property type="entry name" value="WD40_repeat_CS"/>
</dbReference>
<dbReference type="InterPro" id="IPR019734">
    <property type="entry name" value="TPR_rpt"/>
</dbReference>
<keyword evidence="2" id="KW-0677">Repeat</keyword>
<protein>
    <recommendedName>
        <fullName evidence="7">WD-40 repeat-containing protein</fullName>
    </recommendedName>
</protein>
<dbReference type="CDD" id="cd00200">
    <property type="entry name" value="WD40"/>
    <property type="match status" value="1"/>
</dbReference>
<evidence type="ECO:0000313" key="5">
    <source>
        <dbReference type="EMBL" id="MCV3215142.1"/>
    </source>
</evidence>
<dbReference type="PROSITE" id="PS50231">
    <property type="entry name" value="RICIN_B_LECTIN"/>
    <property type="match status" value="1"/>
</dbReference>
<dbReference type="PROSITE" id="PS00678">
    <property type="entry name" value="WD_REPEATS_1"/>
    <property type="match status" value="2"/>
</dbReference>
<dbReference type="SUPFAM" id="SSF50978">
    <property type="entry name" value="WD40 repeat-like"/>
    <property type="match status" value="1"/>
</dbReference>
<dbReference type="Gene3D" id="1.25.40.10">
    <property type="entry name" value="Tetratricopeptide repeat domain"/>
    <property type="match status" value="1"/>
</dbReference>
<dbReference type="InterPro" id="IPR001680">
    <property type="entry name" value="WD40_rpt"/>
</dbReference>
<evidence type="ECO:0008006" key="7">
    <source>
        <dbReference type="Google" id="ProtNLM"/>
    </source>
</evidence>
<reference evidence="5 6" key="1">
    <citation type="submission" date="2022-10" db="EMBL/GenBank/DDBJ databases">
        <title>Identification of biosynthetic pathway for the production of the potent trypsin inhibitor radiosumin.</title>
        <authorList>
            <person name="Fewer D.P."/>
            <person name="Delbaje E."/>
            <person name="Ouyang X."/>
            <person name="Agostino P.D."/>
            <person name="Wahlsten M."/>
            <person name="Jokela J."/>
            <person name="Permi P."/>
            <person name="Haapaniemi E."/>
            <person name="Koistinen H."/>
        </authorList>
    </citation>
    <scope>NUCLEOTIDE SEQUENCE [LARGE SCALE GENOMIC DNA]</scope>
    <source>
        <strain evidence="5 6">NIES-515</strain>
    </source>
</reference>
<dbReference type="InterPro" id="IPR011990">
    <property type="entry name" value="TPR-like_helical_dom_sf"/>
</dbReference>
<dbReference type="PRINTS" id="PR00320">
    <property type="entry name" value="GPROTEINBRPT"/>
</dbReference>
<dbReference type="PANTHER" id="PTHR22847">
    <property type="entry name" value="WD40 REPEAT PROTEIN"/>
    <property type="match status" value="1"/>
</dbReference>
<sequence length="404" mass="46146">MRTFEGHKGSISSLHLGMDSRFALSGSWDKTLKFWDVATGLCLRTFEGHADGVNSITLNADNCFALSGSADSTMKLWNVQTGYCLRTFEGHTDGVTSVCLSADSRFALSGSADGTMKLWKVDTGSCLHSFLRGSEKLLCLSPDWRFALSSKWIYGQKLDNYVARLLVLDWELENQPVVNWDEGARPYLENFLTLHTPYITTLPEDRDPSDKEITLALTRRGIPTWTEEDFQNLLYTLGSAGYGWLRPEGVRQQLQKELAQDKLLDEQVVKYYTKFIEANPNSASAFQYRALYYYYLGEYEQALNDCNCSIELEPSFIDAYETIYLVHTELKNHLQAFEINSHIVKMKLNQAYSYAEEGSAYILLGESQQAFEYFRKACELYQVCGDIENYQTVMDILRTFQPKQ</sequence>
<dbReference type="RefSeq" id="WP_263746740.1">
    <property type="nucleotide sequence ID" value="NZ_JAOWRF010000244.1"/>
</dbReference>
<dbReference type="PROSITE" id="PS50082">
    <property type="entry name" value="WD_REPEATS_2"/>
    <property type="match status" value="3"/>
</dbReference>
<keyword evidence="6" id="KW-1185">Reference proteome</keyword>
<dbReference type="SMART" id="SM00320">
    <property type="entry name" value="WD40"/>
    <property type="match status" value="3"/>
</dbReference>
<accession>A0ABT3B1A3</accession>
<proteinExistence type="predicted"/>
<feature type="repeat" description="WD" evidence="3">
    <location>
        <begin position="88"/>
        <end position="129"/>
    </location>
</feature>
<keyword evidence="4" id="KW-0802">TPR repeat</keyword>
<organism evidence="5 6">
    <name type="scientific">Plectonema radiosum NIES-515</name>
    <dbReference type="NCBI Taxonomy" id="2986073"/>
    <lineage>
        <taxon>Bacteria</taxon>
        <taxon>Bacillati</taxon>
        <taxon>Cyanobacteriota</taxon>
        <taxon>Cyanophyceae</taxon>
        <taxon>Oscillatoriophycideae</taxon>
        <taxon>Oscillatoriales</taxon>
        <taxon>Microcoleaceae</taxon>
        <taxon>Plectonema</taxon>
    </lineage>
</organism>
<evidence type="ECO:0000256" key="2">
    <source>
        <dbReference type="ARBA" id="ARBA00022737"/>
    </source>
</evidence>
<feature type="repeat" description="TPR" evidence="4">
    <location>
        <begin position="351"/>
        <end position="384"/>
    </location>
</feature>
<evidence type="ECO:0000256" key="4">
    <source>
        <dbReference type="PROSITE-ProRule" id="PRU00339"/>
    </source>
</evidence>
<dbReference type="Proteomes" id="UP001526143">
    <property type="component" value="Unassembled WGS sequence"/>
</dbReference>
<feature type="repeat" description="TPR" evidence="4">
    <location>
        <begin position="283"/>
        <end position="316"/>
    </location>
</feature>